<reference evidence="3 4" key="1">
    <citation type="submission" date="2014-06" db="EMBL/GenBank/DDBJ databases">
        <authorList>
            <person name="Swart Estienne"/>
        </authorList>
    </citation>
    <scope>NUCLEOTIDE SEQUENCE [LARGE SCALE GENOMIC DNA]</scope>
    <source>
        <strain evidence="3 4">130c</strain>
    </source>
</reference>
<evidence type="ECO:0000313" key="4">
    <source>
        <dbReference type="Proteomes" id="UP000039865"/>
    </source>
</evidence>
<accession>A0A078A5V7</accession>
<dbReference type="OrthoDB" id="414429at2759"/>
<feature type="region of interest" description="Disordered" evidence="2">
    <location>
        <begin position="677"/>
        <end position="722"/>
    </location>
</feature>
<keyword evidence="4" id="KW-1185">Reference proteome</keyword>
<feature type="compositionally biased region" description="Polar residues" evidence="2">
    <location>
        <begin position="697"/>
        <end position="722"/>
    </location>
</feature>
<sequence length="865" mass="100985">MFNDLFCKYQTITTQRQATTTPIPVKQKNGGHTHIWGDYNYDFSFNTQGESLYQTSIVYANAEGSPGLPIPIKCSWFRIKNERTYQIPEISSNVYQLSAEDIGCKIRIEATPQDEDSYQGKAFGEFGPIELDPSARQTLEYVLGTGGSQFPISVLLHGSDTNFHKRGNSRSLKENQYESDELESIEANLYVNSHVIKICFNDSYGGTANEDAIALKYTIDYPRIELHPYDTFRFKIFYTDDKIEAKYDFNKCIEVRALSRQSRDLIALAIKCFSAHTYFINSKIISNTTISAVLLELEFVKRELYNQINFAKDLDKEKQLLKSDMRKMEEEMQITIESYKNILESFEQNDQTDTVKIKKEMVAMQRQIEDLQRDRQRAIDKKIVAEDEQKNLRAKVEEYIRIESSLREEIENISNQMGVPKQEYDKVRQNLHLREKEISDLQRQINGMQNDLRQQLQLVERLNSQQDQLQKERDEIQQYLQMKEDEVAQQRVELRKLVLQLQEQQQMNQQPVIDTAQVQQLEQRIKDLTDENESLLVQRKTLTKNKDSVVKDLEKVKKEFNEMKADYEQNIQRLKQANDRMIEQNNQSELEKDQIIQQKHQLLEKIGHLENQMTVEREQNEKRIQEIEESHTKEGQKKKMGIFAAMLDDDEDSIDIEKVDAECQTYRVETKGINIQTDPIKEPVPAAKKEEKKQEQLPSNRSSRASIDQKSATKQTPLKQSRVANITLDQSFSKNQQNMIVGNNQNPQLAKSVSLQVENAKEKEIENKNKQLSEMQSRIDKMESEMSSWKQERNAEKTQSMKQISDLSMQNQMNLVEKQEKEGCIIRLKELIEDRDFQIENLVKEIERLSGRLCAAESKLFELEA</sequence>
<dbReference type="Gene3D" id="1.10.287.1490">
    <property type="match status" value="1"/>
</dbReference>
<dbReference type="EMBL" id="CCKQ01006003">
    <property type="protein sequence ID" value="CDW77286.1"/>
    <property type="molecule type" value="Genomic_DNA"/>
</dbReference>
<evidence type="ECO:0000256" key="2">
    <source>
        <dbReference type="SAM" id="MobiDB-lite"/>
    </source>
</evidence>
<feature type="coiled-coil region" evidence="1">
    <location>
        <begin position="311"/>
        <end position="630"/>
    </location>
</feature>
<gene>
    <name evidence="3" type="primary">Contig15048.g16031</name>
    <name evidence="3" type="ORF">STYLEM_6246</name>
</gene>
<feature type="coiled-coil region" evidence="1">
    <location>
        <begin position="755"/>
        <end position="799"/>
    </location>
</feature>
<dbReference type="OMA" id="QITIESY"/>
<keyword evidence="1" id="KW-0175">Coiled coil</keyword>
<protein>
    <submittedName>
        <fullName evidence="3">Uncharacterized protein</fullName>
    </submittedName>
</protein>
<name>A0A078A5V7_STYLE</name>
<dbReference type="Proteomes" id="UP000039865">
    <property type="component" value="Unassembled WGS sequence"/>
</dbReference>
<dbReference type="InParanoid" id="A0A078A5V7"/>
<evidence type="ECO:0000313" key="3">
    <source>
        <dbReference type="EMBL" id="CDW77286.1"/>
    </source>
</evidence>
<proteinExistence type="predicted"/>
<dbReference type="AlphaFoldDB" id="A0A078A5V7"/>
<organism evidence="3 4">
    <name type="scientific">Stylonychia lemnae</name>
    <name type="common">Ciliate</name>
    <dbReference type="NCBI Taxonomy" id="5949"/>
    <lineage>
        <taxon>Eukaryota</taxon>
        <taxon>Sar</taxon>
        <taxon>Alveolata</taxon>
        <taxon>Ciliophora</taxon>
        <taxon>Intramacronucleata</taxon>
        <taxon>Spirotrichea</taxon>
        <taxon>Stichotrichia</taxon>
        <taxon>Sporadotrichida</taxon>
        <taxon>Oxytrichidae</taxon>
        <taxon>Stylonychinae</taxon>
        <taxon>Stylonychia</taxon>
    </lineage>
</organism>
<evidence type="ECO:0000256" key="1">
    <source>
        <dbReference type="SAM" id="Coils"/>
    </source>
</evidence>